<accession>A0A8H7V902</accession>
<evidence type="ECO:0000256" key="3">
    <source>
        <dbReference type="ARBA" id="ARBA00022729"/>
    </source>
</evidence>
<dbReference type="AlphaFoldDB" id="A0A8H7V902"/>
<feature type="signal peptide" evidence="8">
    <location>
        <begin position="1"/>
        <end position="23"/>
    </location>
</feature>
<keyword evidence="4" id="KW-0256">Endoplasmic reticulum</keyword>
<dbReference type="GO" id="GO:0008250">
    <property type="term" value="C:oligosaccharyltransferase complex"/>
    <property type="evidence" value="ECO:0007669"/>
    <property type="project" value="InterPro"/>
</dbReference>
<dbReference type="GO" id="GO:0006487">
    <property type="term" value="P:protein N-linked glycosylation"/>
    <property type="evidence" value="ECO:0007669"/>
    <property type="project" value="TreeGrafter"/>
</dbReference>
<evidence type="ECO:0000256" key="4">
    <source>
        <dbReference type="ARBA" id="ARBA00022824"/>
    </source>
</evidence>
<dbReference type="InterPro" id="IPR056790">
    <property type="entry name" value="Ribophorin_II_C"/>
</dbReference>
<dbReference type="Proteomes" id="UP000650833">
    <property type="component" value="Unassembled WGS sequence"/>
</dbReference>
<feature type="transmembrane region" description="Helical" evidence="7">
    <location>
        <begin position="54"/>
        <end position="73"/>
    </location>
</feature>
<evidence type="ECO:0000256" key="8">
    <source>
        <dbReference type="SAM" id="SignalP"/>
    </source>
</evidence>
<evidence type="ECO:0000256" key="5">
    <source>
        <dbReference type="ARBA" id="ARBA00022989"/>
    </source>
</evidence>
<evidence type="ECO:0000256" key="2">
    <source>
        <dbReference type="ARBA" id="ARBA00022692"/>
    </source>
</evidence>
<organism evidence="10 11">
    <name type="scientific">Mucor plumbeus</name>
    <dbReference type="NCBI Taxonomy" id="97098"/>
    <lineage>
        <taxon>Eukaryota</taxon>
        <taxon>Fungi</taxon>
        <taxon>Fungi incertae sedis</taxon>
        <taxon>Mucoromycota</taxon>
        <taxon>Mucoromycotina</taxon>
        <taxon>Mucoromycetes</taxon>
        <taxon>Mucorales</taxon>
        <taxon>Mucorineae</taxon>
        <taxon>Mucoraceae</taxon>
        <taxon>Mucor</taxon>
    </lineage>
</organism>
<keyword evidence="2 7" id="KW-0812">Transmembrane</keyword>
<name>A0A8H7V902_9FUNG</name>
<gene>
    <name evidence="10" type="ORF">INT46_003456</name>
</gene>
<dbReference type="UniPathway" id="UPA00378"/>
<keyword evidence="5 7" id="KW-1133">Transmembrane helix</keyword>
<dbReference type="PANTHER" id="PTHR12640">
    <property type="entry name" value="RIBOPHORIN II"/>
    <property type="match status" value="1"/>
</dbReference>
<proteinExistence type="predicted"/>
<evidence type="ECO:0000256" key="1">
    <source>
        <dbReference type="ARBA" id="ARBA00004477"/>
    </source>
</evidence>
<evidence type="ECO:0000256" key="6">
    <source>
        <dbReference type="ARBA" id="ARBA00023136"/>
    </source>
</evidence>
<dbReference type="OrthoDB" id="432292at2759"/>
<evidence type="ECO:0000256" key="7">
    <source>
        <dbReference type="SAM" id="Phobius"/>
    </source>
</evidence>
<feature type="chain" id="PRO_5044239794" description="Ribophorin II C-terminal domain-containing protein" evidence="8">
    <location>
        <begin position="24"/>
        <end position="154"/>
    </location>
</feature>
<keyword evidence="11" id="KW-1185">Reference proteome</keyword>
<dbReference type="EMBL" id="JAEPRC010000169">
    <property type="protein sequence ID" value="KAG2205629.1"/>
    <property type="molecule type" value="Genomic_DNA"/>
</dbReference>
<keyword evidence="6 7" id="KW-0472">Membrane</keyword>
<feature type="transmembrane region" description="Helical" evidence="7">
    <location>
        <begin position="118"/>
        <end position="136"/>
    </location>
</feature>
<feature type="transmembrane region" description="Helical" evidence="7">
    <location>
        <begin position="93"/>
        <end position="112"/>
    </location>
</feature>
<evidence type="ECO:0000313" key="11">
    <source>
        <dbReference type="Proteomes" id="UP000650833"/>
    </source>
</evidence>
<dbReference type="Pfam" id="PF25147">
    <property type="entry name" value="Ribophorin_II_C"/>
    <property type="match status" value="1"/>
</dbReference>
<comment type="caution">
    <text evidence="10">The sequence shown here is derived from an EMBL/GenBank/DDBJ whole genome shotgun (WGS) entry which is preliminary data.</text>
</comment>
<dbReference type="PANTHER" id="PTHR12640:SF0">
    <property type="entry name" value="DOLICHYL-DIPHOSPHOOLIGOSACCHARIDE--PROTEIN GLYCOSYLTRANSFERASE SUBUNIT 2"/>
    <property type="match status" value="1"/>
</dbReference>
<evidence type="ECO:0000313" key="10">
    <source>
        <dbReference type="EMBL" id="KAG2205629.1"/>
    </source>
</evidence>
<sequence>MSRTMKSVIGLVLAATFAVLVSAAGDEDIFELQPEIHHVFREAEKMPPASFSKLFSLVTLAPWLILIGGWLQLGITPSKVISELLSGSTVRTVSVAAFVASLISIEYLFYLYWTQLNLFQTLTYLSGLSVITFFAGQRALSSIQIRRISNNVKK</sequence>
<protein>
    <recommendedName>
        <fullName evidence="9">Ribophorin II C-terminal domain-containing protein</fullName>
    </recommendedName>
</protein>
<feature type="domain" description="Ribophorin II C-terminal" evidence="9">
    <location>
        <begin position="40"/>
        <end position="147"/>
    </location>
</feature>
<reference evidence="10" key="1">
    <citation type="submission" date="2020-12" db="EMBL/GenBank/DDBJ databases">
        <title>Metabolic potential, ecology and presence of endohyphal bacteria is reflected in genomic diversity of Mucoromycotina.</title>
        <authorList>
            <person name="Muszewska A."/>
            <person name="Okrasinska A."/>
            <person name="Steczkiewicz K."/>
            <person name="Drgas O."/>
            <person name="Orlowska M."/>
            <person name="Perlinska-Lenart U."/>
            <person name="Aleksandrzak-Piekarczyk T."/>
            <person name="Szatraj K."/>
            <person name="Zielenkiewicz U."/>
            <person name="Pilsyk S."/>
            <person name="Malc E."/>
            <person name="Mieczkowski P."/>
            <person name="Kruszewska J.S."/>
            <person name="Biernat P."/>
            <person name="Pawlowska J."/>
        </authorList>
    </citation>
    <scope>NUCLEOTIDE SEQUENCE</scope>
    <source>
        <strain evidence="10">CBS 226.32</strain>
    </source>
</reference>
<comment type="subcellular location">
    <subcellularLocation>
        <location evidence="1">Endoplasmic reticulum membrane</location>
        <topology evidence="1">Multi-pass membrane protein</topology>
    </subcellularLocation>
</comment>
<keyword evidence="3 8" id="KW-0732">Signal</keyword>
<evidence type="ECO:0000259" key="9">
    <source>
        <dbReference type="Pfam" id="PF25147"/>
    </source>
</evidence>
<dbReference type="InterPro" id="IPR008814">
    <property type="entry name" value="Swp1"/>
</dbReference>